<evidence type="ECO:0000256" key="4">
    <source>
        <dbReference type="ARBA" id="ARBA00023136"/>
    </source>
</evidence>
<dbReference type="Proteomes" id="UP000752292">
    <property type="component" value="Unassembled WGS sequence"/>
</dbReference>
<feature type="transmembrane region" description="Helical" evidence="5">
    <location>
        <begin position="210"/>
        <end position="231"/>
    </location>
</feature>
<dbReference type="InterPro" id="IPR002797">
    <property type="entry name" value="Polysacc_synth"/>
</dbReference>
<feature type="transmembrane region" description="Helical" evidence="5">
    <location>
        <begin position="387"/>
        <end position="408"/>
    </location>
</feature>
<feature type="transmembrane region" description="Helical" evidence="5">
    <location>
        <begin position="420"/>
        <end position="439"/>
    </location>
</feature>
<evidence type="ECO:0000256" key="1">
    <source>
        <dbReference type="ARBA" id="ARBA00004141"/>
    </source>
</evidence>
<evidence type="ECO:0000313" key="7">
    <source>
        <dbReference type="Proteomes" id="UP000752292"/>
    </source>
</evidence>
<dbReference type="InterPro" id="IPR052556">
    <property type="entry name" value="PolySynth_Transporter"/>
</dbReference>
<feature type="transmembrane region" description="Helical" evidence="5">
    <location>
        <begin position="295"/>
        <end position="315"/>
    </location>
</feature>
<protein>
    <submittedName>
        <fullName evidence="6">Flippase</fullName>
    </submittedName>
</protein>
<evidence type="ECO:0000256" key="3">
    <source>
        <dbReference type="ARBA" id="ARBA00022989"/>
    </source>
</evidence>
<feature type="transmembrane region" description="Helical" evidence="5">
    <location>
        <begin position="263"/>
        <end position="283"/>
    </location>
</feature>
<evidence type="ECO:0000256" key="5">
    <source>
        <dbReference type="SAM" id="Phobius"/>
    </source>
</evidence>
<evidence type="ECO:0000313" key="6">
    <source>
        <dbReference type="EMBL" id="MBI4250967.1"/>
    </source>
</evidence>
<comment type="subcellular location">
    <subcellularLocation>
        <location evidence="1">Membrane</location>
        <topology evidence="1">Multi-pass membrane protein</topology>
    </subcellularLocation>
</comment>
<name>A0A932ZVH2_UNCTE</name>
<proteinExistence type="predicted"/>
<dbReference type="Pfam" id="PF01943">
    <property type="entry name" value="Polysacc_synt"/>
    <property type="match status" value="1"/>
</dbReference>
<organism evidence="6 7">
    <name type="scientific">Tectimicrobiota bacterium</name>
    <dbReference type="NCBI Taxonomy" id="2528274"/>
    <lineage>
        <taxon>Bacteria</taxon>
        <taxon>Pseudomonadati</taxon>
        <taxon>Nitrospinota/Tectimicrobiota group</taxon>
        <taxon>Candidatus Tectimicrobiota</taxon>
    </lineage>
</organism>
<dbReference type="PANTHER" id="PTHR43424:SF1">
    <property type="entry name" value="LOCUS PUTATIVE PROTEIN 1-RELATED"/>
    <property type="match status" value="1"/>
</dbReference>
<sequence>MSRLGAAARTSAWVLLGKGAERVTRLAVIVVLARLLDPRGFGAYSVAFAFAELFAVFTDLGLNAVLVRELAKDRGGAPRLLGAGVVLKLIFSILSFAAAWAAAFLALAPGELRASALAATFALFLSFRVASLRWVFEAPFEAGLRMGAPVAIGLASELLSAACLLGAAWAGWPLPALIGAQLAALLPGCLLLAGRAAAEVRPRLTFDPALWGRLLRAALPVGAANLFLIAYSRTDILMLQWLADTTAVGMYAAAFKLTGSLDVIPLALATPLLPLLAAAFAGGEREEAGRLYRGAVTLACAMAVPVAAGGTVLAAEITRAVYGAGYAPSAGALRVLAWAAVFHFALYVMTTAALAAGREKLFTAYAGFLALLNVALDALLIPPFGFLGASWATFLAEGFLLAAGAAVLRRELGLPEGRALAGALGAGAAVAALLAWLPLPLWGRLAGAALLYAGWLWGGRVLPPEILRMVRASVSRGLFSPGHGGGPGAGGPV</sequence>
<feature type="transmembrane region" description="Helical" evidence="5">
    <location>
        <begin position="43"/>
        <end position="66"/>
    </location>
</feature>
<reference evidence="6" key="1">
    <citation type="submission" date="2020-07" db="EMBL/GenBank/DDBJ databases">
        <title>Huge and variable diversity of episymbiotic CPR bacteria and DPANN archaea in groundwater ecosystems.</title>
        <authorList>
            <person name="He C.Y."/>
            <person name="Keren R."/>
            <person name="Whittaker M."/>
            <person name="Farag I.F."/>
            <person name="Doudna J."/>
            <person name="Cate J.H.D."/>
            <person name="Banfield J.F."/>
        </authorList>
    </citation>
    <scope>NUCLEOTIDE SEQUENCE</scope>
    <source>
        <strain evidence="6">NC_groundwater_1370_Ag_S-0.2um_69_93</strain>
    </source>
</reference>
<feature type="transmembrane region" description="Helical" evidence="5">
    <location>
        <begin position="148"/>
        <end position="172"/>
    </location>
</feature>
<gene>
    <name evidence="6" type="ORF">HY618_00775</name>
</gene>
<feature type="transmembrane region" description="Helical" evidence="5">
    <location>
        <begin position="335"/>
        <end position="355"/>
    </location>
</feature>
<dbReference type="PANTHER" id="PTHR43424">
    <property type="entry name" value="LOCUS PUTATIVE PROTEIN 1-RELATED"/>
    <property type="match status" value="1"/>
</dbReference>
<feature type="transmembrane region" description="Helical" evidence="5">
    <location>
        <begin position="114"/>
        <end position="136"/>
    </location>
</feature>
<dbReference type="EMBL" id="JACQRX010000034">
    <property type="protein sequence ID" value="MBI4250967.1"/>
    <property type="molecule type" value="Genomic_DNA"/>
</dbReference>
<feature type="transmembrane region" description="Helical" evidence="5">
    <location>
        <begin position="178"/>
        <end position="198"/>
    </location>
</feature>
<dbReference type="AlphaFoldDB" id="A0A932ZVH2"/>
<accession>A0A932ZVH2</accession>
<keyword evidence="2 5" id="KW-0812">Transmembrane</keyword>
<comment type="caution">
    <text evidence="6">The sequence shown here is derived from an EMBL/GenBank/DDBJ whole genome shotgun (WGS) entry which is preliminary data.</text>
</comment>
<evidence type="ECO:0000256" key="2">
    <source>
        <dbReference type="ARBA" id="ARBA00022692"/>
    </source>
</evidence>
<keyword evidence="4 5" id="KW-0472">Membrane</keyword>
<keyword evidence="3 5" id="KW-1133">Transmembrane helix</keyword>
<dbReference type="CDD" id="cd13128">
    <property type="entry name" value="MATE_Wzx_like"/>
    <property type="match status" value="1"/>
</dbReference>
<feature type="transmembrane region" description="Helical" evidence="5">
    <location>
        <begin position="362"/>
        <end position="381"/>
    </location>
</feature>
<dbReference type="GO" id="GO:0016020">
    <property type="term" value="C:membrane"/>
    <property type="evidence" value="ECO:0007669"/>
    <property type="project" value="UniProtKB-SubCell"/>
</dbReference>
<feature type="transmembrane region" description="Helical" evidence="5">
    <location>
        <begin position="86"/>
        <end position="108"/>
    </location>
</feature>